<keyword evidence="2" id="KW-1133">Transmembrane helix</keyword>
<protein>
    <submittedName>
        <fullName evidence="3">Uncharacterized protein</fullName>
    </submittedName>
</protein>
<dbReference type="Gene3D" id="3.20.20.190">
    <property type="entry name" value="Phosphatidylinositol (PI) phosphodiesterase"/>
    <property type="match status" value="1"/>
</dbReference>
<feature type="compositionally biased region" description="Basic and acidic residues" evidence="1">
    <location>
        <begin position="329"/>
        <end position="347"/>
    </location>
</feature>
<feature type="transmembrane region" description="Helical" evidence="2">
    <location>
        <begin position="85"/>
        <end position="107"/>
    </location>
</feature>
<dbReference type="EMBL" id="HBGN01025312">
    <property type="protein sequence ID" value="CAD9340291.1"/>
    <property type="molecule type" value="Transcribed_RNA"/>
</dbReference>
<keyword evidence="2" id="KW-0812">Transmembrane</keyword>
<reference evidence="3" key="1">
    <citation type="submission" date="2021-01" db="EMBL/GenBank/DDBJ databases">
        <authorList>
            <person name="Corre E."/>
            <person name="Pelletier E."/>
            <person name="Niang G."/>
            <person name="Scheremetjew M."/>
            <person name="Finn R."/>
            <person name="Kale V."/>
            <person name="Holt S."/>
            <person name="Cochrane G."/>
            <person name="Meng A."/>
            <person name="Brown T."/>
            <person name="Cohen L."/>
        </authorList>
    </citation>
    <scope>NUCLEOTIDE SEQUENCE</scope>
    <source>
        <strain evidence="3">Pop2</strain>
    </source>
</reference>
<dbReference type="SUPFAM" id="SSF51695">
    <property type="entry name" value="PLC-like phosphodiesterases"/>
    <property type="match status" value="1"/>
</dbReference>
<keyword evidence="2" id="KW-0472">Membrane</keyword>
<dbReference type="Pfam" id="PF16670">
    <property type="entry name" value="PI-PLC-C1"/>
    <property type="match status" value="1"/>
</dbReference>
<feature type="transmembrane region" description="Helical" evidence="2">
    <location>
        <begin position="21"/>
        <end position="40"/>
    </location>
</feature>
<dbReference type="AlphaFoldDB" id="A0A7S1ZJE9"/>
<accession>A0A7S1ZJE9</accession>
<feature type="compositionally biased region" description="Polar residues" evidence="1">
    <location>
        <begin position="315"/>
        <end position="328"/>
    </location>
</feature>
<dbReference type="GO" id="GO:0008081">
    <property type="term" value="F:phosphoric diester hydrolase activity"/>
    <property type="evidence" value="ECO:0007669"/>
    <property type="project" value="InterPro"/>
</dbReference>
<evidence type="ECO:0000256" key="1">
    <source>
        <dbReference type="SAM" id="MobiDB-lite"/>
    </source>
</evidence>
<name>A0A7S1ZJE9_9STRA</name>
<gene>
    <name evidence="3" type="ORF">DBRI1063_LOCUS16198</name>
</gene>
<evidence type="ECO:0000313" key="3">
    <source>
        <dbReference type="EMBL" id="CAD9340291.1"/>
    </source>
</evidence>
<proteinExistence type="predicted"/>
<dbReference type="InterPro" id="IPR017946">
    <property type="entry name" value="PLC-like_Pdiesterase_TIM-brl"/>
</dbReference>
<dbReference type="InterPro" id="IPR032075">
    <property type="entry name" value="PI-PLC-C1"/>
</dbReference>
<sequence length="561" mass="64044">MTMVSYALLPSPGRRRRRRRRYPFVIVAATSSFLMTHGLMMKAELTTTTSLHPSEIKLPQRRWIEDILDNDVGDAVEEIEFYTSFFHFALCALMILLGSATIVLGLANIPAFWITPSYGFPSSSRKKKDAPSSSSNISSSMISSYEKKLLQKGGPLHHFTYIGTHNSCHVANLFGSIFVPHWRYAHLNLIDQLNCGIRHLELDCWFNVTTKEWEIWHETIDPLVTPSTPLLRHVLQNDILHWSKENPGHFPLSVNLDFKGAYHSKFKYLTPLIVEKSQYIVQSGFQLLEEMIVSTYNEDRERLFTPVDMKNMSSSSFSTFGKQTTSMSKAEEDKDSDDQNNHEKDRSVFTPLSSSCSQQSLRVMVNKYGWPDVRDLQNKTMFMLNLYGYKKMFRFDAAHPNSAMFVRGQVRDSSARDHRNDDDGDNSQKVELLSISTNTAGTHKGGNAMHCQYSKKRTSTMENAATDDTDHVYLEDNAGYEQTKEYVQNRNRNSLLRMTILGSGSKRDDDAVRDARIKLNQLLKDGVIHLVASNHPFHLHTNMILRNGLWNGDTNNYADEG</sequence>
<evidence type="ECO:0000256" key="2">
    <source>
        <dbReference type="SAM" id="Phobius"/>
    </source>
</evidence>
<dbReference type="GO" id="GO:0006629">
    <property type="term" value="P:lipid metabolic process"/>
    <property type="evidence" value="ECO:0007669"/>
    <property type="project" value="InterPro"/>
</dbReference>
<dbReference type="PROSITE" id="PS50007">
    <property type="entry name" value="PIPLC_X_DOMAIN"/>
    <property type="match status" value="1"/>
</dbReference>
<organism evidence="3">
    <name type="scientific">Ditylum brightwellii</name>
    <dbReference type="NCBI Taxonomy" id="49249"/>
    <lineage>
        <taxon>Eukaryota</taxon>
        <taxon>Sar</taxon>
        <taxon>Stramenopiles</taxon>
        <taxon>Ochrophyta</taxon>
        <taxon>Bacillariophyta</taxon>
        <taxon>Mediophyceae</taxon>
        <taxon>Lithodesmiophycidae</taxon>
        <taxon>Lithodesmiales</taxon>
        <taxon>Lithodesmiaceae</taxon>
        <taxon>Ditylum</taxon>
    </lineage>
</organism>
<feature type="region of interest" description="Disordered" evidence="1">
    <location>
        <begin position="315"/>
        <end position="353"/>
    </location>
</feature>